<dbReference type="KEGG" id="hbq:QI031_28190"/>
<dbReference type="RefSeq" id="WP_281482863.1">
    <property type="nucleotide sequence ID" value="NZ_CP124543.1"/>
</dbReference>
<dbReference type="Proteomes" id="UP001223520">
    <property type="component" value="Chromosome"/>
</dbReference>
<evidence type="ECO:0000313" key="2">
    <source>
        <dbReference type="Proteomes" id="UP001223520"/>
    </source>
</evidence>
<dbReference type="AlphaFoldDB" id="A0AAJ6NRU1"/>
<organism evidence="1 2">
    <name type="scientific">Halotia branconii CENA392</name>
    <dbReference type="NCBI Taxonomy" id="1539056"/>
    <lineage>
        <taxon>Bacteria</taxon>
        <taxon>Bacillati</taxon>
        <taxon>Cyanobacteriota</taxon>
        <taxon>Cyanophyceae</taxon>
        <taxon>Nostocales</taxon>
        <taxon>Nodulariaceae</taxon>
        <taxon>Halotia</taxon>
    </lineage>
</organism>
<sequence>MSLHKISPNCVAMGYAGGDRVITKRLSVLSQKRSPYHTHFIKR</sequence>
<protein>
    <submittedName>
        <fullName evidence="1">Uncharacterized protein</fullName>
    </submittedName>
</protein>
<name>A0AAJ6NRU1_9CYAN</name>
<dbReference type="EMBL" id="CP124543">
    <property type="protein sequence ID" value="WGV25564.1"/>
    <property type="molecule type" value="Genomic_DNA"/>
</dbReference>
<keyword evidence="2" id="KW-1185">Reference proteome</keyword>
<reference evidence="1 2" key="1">
    <citation type="journal article" date="2023" name="Limnol Oceanogr Lett">
        <title>Environmental adaptations by the intertidal Antarctic cyanobacterium Halotia branconii CENA392 as revealed using long-read genome sequencing.</title>
        <authorList>
            <person name="Dextro R.B."/>
            <person name="Delbaje E."/>
            <person name="Freitas P.N.N."/>
            <person name="Geraldes V."/>
            <person name="Pinto E."/>
            <person name="Long P.F."/>
            <person name="Fiore M.F."/>
        </authorList>
    </citation>
    <scope>NUCLEOTIDE SEQUENCE [LARGE SCALE GENOMIC DNA]</scope>
    <source>
        <strain evidence="1 2">CENA392</strain>
    </source>
</reference>
<accession>A0AAJ6NRU1</accession>
<gene>
    <name evidence="1" type="ORF">QI031_28190</name>
</gene>
<evidence type="ECO:0000313" key="1">
    <source>
        <dbReference type="EMBL" id="WGV25564.1"/>
    </source>
</evidence>
<proteinExistence type="predicted"/>